<evidence type="ECO:0000256" key="1">
    <source>
        <dbReference type="SAM" id="MobiDB-lite"/>
    </source>
</evidence>
<comment type="caution">
    <text evidence="2">The sequence shown here is derived from an EMBL/GenBank/DDBJ whole genome shotgun (WGS) entry which is preliminary data.</text>
</comment>
<proteinExistence type="predicted"/>
<dbReference type="PANTHER" id="PTHR35007:SF4">
    <property type="entry name" value="CONSERVED TRANSMEMBRANE PROTEIN-RELATED"/>
    <property type="match status" value="1"/>
</dbReference>
<dbReference type="Proteomes" id="UP001252243">
    <property type="component" value="Unassembled WGS sequence"/>
</dbReference>
<protein>
    <submittedName>
        <fullName evidence="2">Tight adherence protein B</fullName>
    </submittedName>
</protein>
<dbReference type="RefSeq" id="WP_310056092.1">
    <property type="nucleotide sequence ID" value="NZ_JAVDVQ010000006.1"/>
</dbReference>
<gene>
    <name evidence="2" type="ORF">J2X01_001891</name>
</gene>
<feature type="region of interest" description="Disordered" evidence="1">
    <location>
        <begin position="150"/>
        <end position="170"/>
    </location>
</feature>
<dbReference type="EMBL" id="JAVDVQ010000006">
    <property type="protein sequence ID" value="MDR7082602.1"/>
    <property type="molecule type" value="Genomic_DNA"/>
</dbReference>
<evidence type="ECO:0000313" key="2">
    <source>
        <dbReference type="EMBL" id="MDR7082602.1"/>
    </source>
</evidence>
<sequence length="287" mass="29064">MTALLLGLLVLAVFLALAPAGAPRRRIRAALAAGRGVPAAASPAGPAGLPGCRRRNAPTVSMTLLVQQMAALLKGGRTAARLWDELWLLHVGDRSGLWPGVLTGIPGAMPGDGPSGRSPGLAPGSVRRLAAARGAAMRGSPVAAAIRSGAADVSGGTGARPPGDSESGEDLRERRVWFQLAACFDVAEASGCPLADVLTRFAAQLEAEDDAEAARQTALAGPRATVRLLTWLPFLGLGLGVLLGVDPVETLLGTPWGVSALAAGLALTAAGRIWSARLVRAAAGLQP</sequence>
<reference evidence="2 3" key="1">
    <citation type="submission" date="2023-07" db="EMBL/GenBank/DDBJ databases">
        <title>Sorghum-associated microbial communities from plants grown in Nebraska, USA.</title>
        <authorList>
            <person name="Schachtman D."/>
        </authorList>
    </citation>
    <scope>NUCLEOTIDE SEQUENCE [LARGE SCALE GENOMIC DNA]</scope>
    <source>
        <strain evidence="2 3">BE167</strain>
    </source>
</reference>
<accession>A0ABU1UBM5</accession>
<dbReference type="PANTHER" id="PTHR35007">
    <property type="entry name" value="INTEGRAL MEMBRANE PROTEIN-RELATED"/>
    <property type="match status" value="1"/>
</dbReference>
<organism evidence="2 3">
    <name type="scientific">Arthrobacter ginsengisoli</name>
    <dbReference type="NCBI Taxonomy" id="1356565"/>
    <lineage>
        <taxon>Bacteria</taxon>
        <taxon>Bacillati</taxon>
        <taxon>Actinomycetota</taxon>
        <taxon>Actinomycetes</taxon>
        <taxon>Micrococcales</taxon>
        <taxon>Micrococcaceae</taxon>
        <taxon>Arthrobacter</taxon>
    </lineage>
</organism>
<evidence type="ECO:0000313" key="3">
    <source>
        <dbReference type="Proteomes" id="UP001252243"/>
    </source>
</evidence>
<name>A0ABU1UBM5_9MICC</name>
<keyword evidence="3" id="KW-1185">Reference proteome</keyword>